<evidence type="ECO:0000313" key="5">
    <source>
        <dbReference type="EMBL" id="SEG68060.1"/>
    </source>
</evidence>
<evidence type="ECO:0000259" key="3">
    <source>
        <dbReference type="Pfam" id="PF14361"/>
    </source>
</evidence>
<dbReference type="EMBL" id="FNVB01000004">
    <property type="protein sequence ID" value="SEG68060.1"/>
    <property type="molecule type" value="Genomic_DNA"/>
</dbReference>
<feature type="domain" description="CdaR GGDEF-like" evidence="4">
    <location>
        <begin position="229"/>
        <end position="339"/>
    </location>
</feature>
<dbReference type="Pfam" id="PF13556">
    <property type="entry name" value="HTH_30"/>
    <property type="match status" value="1"/>
</dbReference>
<dbReference type="Gene3D" id="3.10.129.10">
    <property type="entry name" value="Hotdog Thioesterase"/>
    <property type="match status" value="1"/>
</dbReference>
<dbReference type="Proteomes" id="UP000199690">
    <property type="component" value="Unassembled WGS sequence"/>
</dbReference>
<feature type="domain" description="RsbT co-antagonist protein RsbRD N-terminal" evidence="3">
    <location>
        <begin position="80"/>
        <end position="219"/>
    </location>
</feature>
<feature type="domain" description="PucR C-terminal helix-turn-helix" evidence="2">
    <location>
        <begin position="390"/>
        <end position="447"/>
    </location>
</feature>
<keyword evidence="7" id="KW-1185">Reference proteome</keyword>
<dbReference type="SMR" id="A0A1H6C4Z4"/>
<dbReference type="Pfam" id="PF17853">
    <property type="entry name" value="GGDEF_2"/>
    <property type="match status" value="1"/>
</dbReference>
<dbReference type="Proteomes" id="UP000236729">
    <property type="component" value="Unassembled WGS sequence"/>
</dbReference>
<comment type="similarity">
    <text evidence="1">Belongs to the CdaR family.</text>
</comment>
<evidence type="ECO:0000256" key="1">
    <source>
        <dbReference type="ARBA" id="ARBA00006754"/>
    </source>
</evidence>
<evidence type="ECO:0000313" key="8">
    <source>
        <dbReference type="Proteomes" id="UP000236729"/>
    </source>
</evidence>
<dbReference type="InterPro" id="IPR025751">
    <property type="entry name" value="RsbRD_N_dom"/>
</dbReference>
<protein>
    <submittedName>
        <fullName evidence="5">PucR C-terminal helix-turn-helix domain-containing protein</fullName>
    </submittedName>
</protein>
<dbReference type="Gene3D" id="1.10.10.2840">
    <property type="entry name" value="PucR C-terminal helix-turn-helix domain"/>
    <property type="match status" value="1"/>
</dbReference>
<accession>A0A1H6C4Z4</accession>
<evidence type="ECO:0000313" key="6">
    <source>
        <dbReference type="EMBL" id="SFC28540.1"/>
    </source>
</evidence>
<evidence type="ECO:0000313" key="7">
    <source>
        <dbReference type="Proteomes" id="UP000199690"/>
    </source>
</evidence>
<dbReference type="InterPro" id="IPR042070">
    <property type="entry name" value="PucR_C-HTH_sf"/>
</dbReference>
<organism evidence="5 8">
    <name type="scientific">Saccharopolyspora kobensis</name>
    <dbReference type="NCBI Taxonomy" id="146035"/>
    <lineage>
        <taxon>Bacteria</taxon>
        <taxon>Bacillati</taxon>
        <taxon>Actinomycetota</taxon>
        <taxon>Actinomycetes</taxon>
        <taxon>Pseudonocardiales</taxon>
        <taxon>Pseudonocardiaceae</taxon>
        <taxon>Saccharopolyspora</taxon>
    </lineage>
</organism>
<dbReference type="EMBL" id="FOME01000001">
    <property type="protein sequence ID" value="SFC28540.1"/>
    <property type="molecule type" value="Genomic_DNA"/>
</dbReference>
<reference evidence="5" key="1">
    <citation type="submission" date="2016-10" db="EMBL/GenBank/DDBJ databases">
        <authorList>
            <person name="de Groot N.N."/>
        </authorList>
    </citation>
    <scope>NUCLEOTIDE SEQUENCE [LARGE SCALE GENOMIC DNA]</scope>
    <source>
        <strain evidence="5">ATCC 20501</strain>
    </source>
</reference>
<evidence type="ECO:0000259" key="4">
    <source>
        <dbReference type="Pfam" id="PF17853"/>
    </source>
</evidence>
<dbReference type="PANTHER" id="PTHR33744">
    <property type="entry name" value="CARBOHYDRATE DIACID REGULATOR"/>
    <property type="match status" value="1"/>
</dbReference>
<dbReference type="InterPro" id="IPR041522">
    <property type="entry name" value="CdaR_GGDEF"/>
</dbReference>
<reference evidence="7 8" key="2">
    <citation type="submission" date="2016-10" db="EMBL/GenBank/DDBJ databases">
        <authorList>
            <person name="Varghese N."/>
            <person name="Submissions S."/>
        </authorList>
    </citation>
    <scope>NUCLEOTIDE SEQUENCE [LARGE SCALE GENOMIC DNA]</scope>
    <source>
        <strain evidence="8">ATCC 20501</strain>
        <strain evidence="6 7">CGMCC 4.3529</strain>
    </source>
</reference>
<dbReference type="Pfam" id="PF14361">
    <property type="entry name" value="RsbRD_N"/>
    <property type="match status" value="1"/>
</dbReference>
<evidence type="ECO:0000259" key="2">
    <source>
        <dbReference type="Pfam" id="PF13556"/>
    </source>
</evidence>
<dbReference type="InterPro" id="IPR025736">
    <property type="entry name" value="PucR_C-HTH_dom"/>
</dbReference>
<name>A0A1H6C4Z4_9PSEU</name>
<dbReference type="PANTHER" id="PTHR33744:SF1">
    <property type="entry name" value="DNA-BINDING TRANSCRIPTIONAL ACTIVATOR ADER"/>
    <property type="match status" value="1"/>
</dbReference>
<gene>
    <name evidence="5" type="ORF">SAMN02982929_03133</name>
    <name evidence="6" type="ORF">SAMN05216506_101373</name>
</gene>
<dbReference type="AlphaFoldDB" id="A0A1H6C4Z4"/>
<proteinExistence type="inferred from homology"/>
<accession>A0A1I1I5P8</accession>
<sequence>MWFHEDLRADEWLLHDQNCPATGGRALGRGNVFGRSDHRRSRSGGRRSAAGIVSGVVVDPAENAADVTHALAGARLQDVPALTERLMAAIFTDNPEWTDYSPVPKEDLWEGCRQYLGRILQILSGSVAGPDGDSVAAAIGRRRAEQGVPLEVMLRTFRLGGRIVWEALVDQAHHDGADPDAMLGVATSVWTVIDGLSSTLSTSYRNTELERVRRDDQRRHALVEDLLAGRARDIAFAQRTAKELDLPTGGAYLVIVAEMADDGGFALRGQQDALSALHVRSVWQVRADSLVGLVALEQRHKDLVLDALRPLARGRVAVSPTVRGLAEVGLAHQLAMTTLGTSSYGAAELVTLEERFPEALLVQSPDLAQRLLESQLGPVLELPVRERDMLLETLAAWLEENCSTANAAVRLHCHRNTVLNRLHRITSLIGQPLHGRTAYVSLSLALSALRLRDGLRE</sequence>
<dbReference type="InterPro" id="IPR051448">
    <property type="entry name" value="CdaR-like_regulators"/>
</dbReference>